<dbReference type="Proteomes" id="UP000504610">
    <property type="component" value="Chromosome 5"/>
</dbReference>
<dbReference type="GeneID" id="108856922"/>
<organism evidence="9 10">
    <name type="scientific">Raphanus sativus</name>
    <name type="common">Radish</name>
    <name type="synonym">Raphanus raphanistrum var. sativus</name>
    <dbReference type="NCBI Taxonomy" id="3726"/>
    <lineage>
        <taxon>Eukaryota</taxon>
        <taxon>Viridiplantae</taxon>
        <taxon>Streptophyta</taxon>
        <taxon>Embryophyta</taxon>
        <taxon>Tracheophyta</taxon>
        <taxon>Spermatophyta</taxon>
        <taxon>Magnoliopsida</taxon>
        <taxon>eudicotyledons</taxon>
        <taxon>Gunneridae</taxon>
        <taxon>Pentapetalae</taxon>
        <taxon>rosids</taxon>
        <taxon>malvids</taxon>
        <taxon>Brassicales</taxon>
        <taxon>Brassicaceae</taxon>
        <taxon>Brassiceae</taxon>
        <taxon>Raphanus</taxon>
    </lineage>
</organism>
<feature type="compositionally biased region" description="Polar residues" evidence="6">
    <location>
        <begin position="29"/>
        <end position="40"/>
    </location>
</feature>
<evidence type="ECO:0000256" key="7">
    <source>
        <dbReference type="SAM" id="Phobius"/>
    </source>
</evidence>
<keyword evidence="9" id="KW-1185">Reference proteome</keyword>
<dbReference type="RefSeq" id="XP_056866240.1">
    <property type="nucleotide sequence ID" value="XM_057010260.1"/>
</dbReference>
<dbReference type="GO" id="GO:0070008">
    <property type="term" value="F:serine-type exopeptidase activity"/>
    <property type="evidence" value="ECO:0007669"/>
    <property type="project" value="InterPro"/>
</dbReference>
<keyword evidence="3 8" id="KW-0732">Signal</keyword>
<keyword evidence="7" id="KW-0472">Membrane</keyword>
<dbReference type="OrthoDB" id="2130629at2759"/>
<keyword evidence="5" id="KW-0325">Glycoprotein</keyword>
<sequence length="536" mass="60572">MASHLVLLLIISFVFSTSSSSPSPRFPRQTLQSRARTQPSRGGDRNSYRYETKYFSQQLDHFSFADLPKFSQRYLINSDHWTGASELGPIFLYCGNEGDIEWFATNSGFIWEIAPKFGALLVFPEHRYYGESMPYGNREEAYKNATTLSYLTTEQALADFAVFVTDLKRNLSAEASPVVLFGGSYGGSKSKKESYECFFFFLGVSLLLLIDAMLLTVLAAWMRLKYPHIAIGALASSAPILQFEDLVPPQTFYDIVSNDFKRESSSCFSTIKDSWDAIIAEGEKENGLQQLSKTFHFCRALNSTDDLSGWLDSAYSYLAMVDYPYAADFMMPLPGHPIKEVCRKIDGASSDASILERIYAGVSVYYNYTGKVGCFELDDDPHGLDGWNWQACTEMVMPMSSSQENSMFTTYDFNYSSYKEDCWNTFGVNPRPRWVTTELGGHDIETTLKSFGSNIIFSNGLLDPWSGGSVLKNLSSTIVALVTEEGGHHLDLRPSTPEDPKWLVEQREAEIRLIQEWIRTYRLEKVAQFSLLKSSW</sequence>
<gene>
    <name evidence="10" type="primary">LOC108856922</name>
</gene>
<dbReference type="GO" id="GO:0005773">
    <property type="term" value="C:vacuole"/>
    <property type="evidence" value="ECO:0007669"/>
    <property type="project" value="TreeGrafter"/>
</dbReference>
<evidence type="ECO:0000256" key="6">
    <source>
        <dbReference type="SAM" id="MobiDB-lite"/>
    </source>
</evidence>
<evidence type="ECO:0000256" key="2">
    <source>
        <dbReference type="ARBA" id="ARBA00022670"/>
    </source>
</evidence>
<reference evidence="10" key="2">
    <citation type="submission" date="2025-08" db="UniProtKB">
        <authorList>
            <consortium name="RefSeq"/>
        </authorList>
    </citation>
    <scope>IDENTIFICATION</scope>
    <source>
        <tissue evidence="10">Leaf</tissue>
    </source>
</reference>
<dbReference type="PANTHER" id="PTHR11010">
    <property type="entry name" value="PROTEASE S28 PRO-X CARBOXYPEPTIDASE-RELATED"/>
    <property type="match status" value="1"/>
</dbReference>
<feature type="compositionally biased region" description="Low complexity" evidence="6">
    <location>
        <begin position="17"/>
        <end position="27"/>
    </location>
</feature>
<evidence type="ECO:0000256" key="5">
    <source>
        <dbReference type="ARBA" id="ARBA00023180"/>
    </source>
</evidence>
<proteinExistence type="inferred from homology"/>
<keyword evidence="7" id="KW-0812">Transmembrane</keyword>
<reference evidence="9" key="1">
    <citation type="journal article" date="2019" name="Database">
        <title>The radish genome database (RadishGD): an integrated information resource for radish genomics.</title>
        <authorList>
            <person name="Yu H.J."/>
            <person name="Baek S."/>
            <person name="Lee Y.J."/>
            <person name="Cho A."/>
            <person name="Mun J.H."/>
        </authorList>
    </citation>
    <scope>NUCLEOTIDE SEQUENCE [LARGE SCALE GENOMIC DNA]</scope>
    <source>
        <strain evidence="9">cv. WK10039</strain>
    </source>
</reference>
<dbReference type="Gene3D" id="3.40.50.1820">
    <property type="entry name" value="alpha/beta hydrolase"/>
    <property type="match status" value="2"/>
</dbReference>
<evidence type="ECO:0000256" key="1">
    <source>
        <dbReference type="ARBA" id="ARBA00011079"/>
    </source>
</evidence>
<keyword evidence="2" id="KW-0645">Protease</keyword>
<feature type="chain" id="PRO_5040977226" evidence="8">
    <location>
        <begin position="20"/>
        <end position="536"/>
    </location>
</feature>
<comment type="similarity">
    <text evidence="1">Belongs to the peptidase S28 family.</text>
</comment>
<dbReference type="AlphaFoldDB" id="A0A9W3DR06"/>
<feature type="signal peptide" evidence="8">
    <location>
        <begin position="1"/>
        <end position="19"/>
    </location>
</feature>
<name>A0A9W3DR06_RAPSA</name>
<dbReference type="InterPro" id="IPR029058">
    <property type="entry name" value="AB_hydrolase_fold"/>
</dbReference>
<keyword evidence="4" id="KW-0378">Hydrolase</keyword>
<evidence type="ECO:0000256" key="3">
    <source>
        <dbReference type="ARBA" id="ARBA00022729"/>
    </source>
</evidence>
<evidence type="ECO:0000256" key="8">
    <source>
        <dbReference type="SAM" id="SignalP"/>
    </source>
</evidence>
<dbReference type="InterPro" id="IPR008758">
    <property type="entry name" value="Peptidase_S28"/>
</dbReference>
<feature type="region of interest" description="Disordered" evidence="6">
    <location>
        <begin position="17"/>
        <end position="47"/>
    </location>
</feature>
<evidence type="ECO:0000313" key="9">
    <source>
        <dbReference type="Proteomes" id="UP000504610"/>
    </source>
</evidence>
<evidence type="ECO:0000313" key="10">
    <source>
        <dbReference type="RefSeq" id="XP_056866240.1"/>
    </source>
</evidence>
<dbReference type="GO" id="GO:0006508">
    <property type="term" value="P:proteolysis"/>
    <property type="evidence" value="ECO:0007669"/>
    <property type="project" value="UniProtKB-KW"/>
</dbReference>
<dbReference type="PANTHER" id="PTHR11010:SF38">
    <property type="entry name" value="LYSOSOMAL PRO-X CARBOXYPEPTIDASE"/>
    <property type="match status" value="1"/>
</dbReference>
<protein>
    <submittedName>
        <fullName evidence="10">Uncharacterized protein LOC108856922 isoform X1</fullName>
    </submittedName>
</protein>
<feature type="transmembrane region" description="Helical" evidence="7">
    <location>
        <begin position="198"/>
        <end position="221"/>
    </location>
</feature>
<dbReference type="SUPFAM" id="SSF53474">
    <property type="entry name" value="alpha/beta-Hydrolases"/>
    <property type="match status" value="2"/>
</dbReference>
<accession>A0A9W3DR06</accession>
<dbReference type="GO" id="GO:0008239">
    <property type="term" value="F:dipeptidyl-peptidase activity"/>
    <property type="evidence" value="ECO:0007669"/>
    <property type="project" value="TreeGrafter"/>
</dbReference>
<evidence type="ECO:0000256" key="4">
    <source>
        <dbReference type="ARBA" id="ARBA00022801"/>
    </source>
</evidence>
<dbReference type="Pfam" id="PF05577">
    <property type="entry name" value="Peptidase_S28"/>
    <property type="match status" value="2"/>
</dbReference>
<keyword evidence="7" id="KW-1133">Transmembrane helix</keyword>